<evidence type="ECO:0000313" key="10">
    <source>
        <dbReference type="Proteomes" id="UP000279833"/>
    </source>
</evidence>
<reference evidence="9 10" key="2">
    <citation type="submission" date="2018-11" db="EMBL/GenBank/DDBJ databases">
        <authorList>
            <consortium name="Pathogen Informatics"/>
        </authorList>
    </citation>
    <scope>NUCLEOTIDE SEQUENCE [LARGE SCALE GENOMIC DNA]</scope>
    <source>
        <strain evidence="9">Dakar</strain>
        <strain evidence="10">Dakar, Senegal</strain>
    </source>
</reference>
<feature type="active site" description="Glycyl thioester intermediate" evidence="5">
    <location>
        <position position="112"/>
    </location>
</feature>
<comment type="similarity">
    <text evidence="4">Belongs to the ubiquitin-activating E1 family.</text>
</comment>
<dbReference type="InterPro" id="IPR045886">
    <property type="entry name" value="ThiF/MoeB/HesA"/>
</dbReference>
<dbReference type="AlphaFoldDB" id="A0A183K5X9"/>
<dbReference type="Gene3D" id="3.40.50.720">
    <property type="entry name" value="NAD(P)-binding Rossmann-like Domain"/>
    <property type="match status" value="1"/>
</dbReference>
<dbReference type="PANTHER" id="PTHR10953">
    <property type="entry name" value="UBIQUITIN-ACTIVATING ENZYME E1"/>
    <property type="match status" value="1"/>
</dbReference>
<keyword evidence="10" id="KW-1185">Reference proteome</keyword>
<sequence>MPSTNNPGPKTNTEALCSSFDSEFFGKFAVVFNALDNLAARKHVNRMCISAKIPLIESGTAGYLGQVEPLIPVVETSESEATNTEANRATTYRTGCYECQPRGLGQRHYPACTIRNTPSEPIHCVVWAKYLFNQLFGQPDVDDEDISPDFTDPSLHNHDRNQINDELLPAKNDLINKSDDVLNTDGTAIGNSVKPNQISLREWFHILWSSNENDQSNLENGKISSGAISLSWRLFHHDIVTLVSMRDLWVDRQDRREPSPLEKTTMKDALGKYSVDKVFSIRFNLCKHDIRRLLVFGHGCLRNSGGIFWDRQVGSSEVKRKVLNELLDSTCVSELRDQRKLSTSGWLRIFLKSVDKLQKQVEDGGGDKYLVWDKDDPEAMDFVASASIIRSQLFHLPGADQLTRFIIKSLAGNIIPAVASTNAIVAGLMVLQARHILSKKFERIRSVYIHRRPTGRRGNRRLVVPVEPALPNPSCLVCSDSVRNSQLHLLCAPELLTLRILRDRILVRHLGMLAPDVEVPDRGIILISSEEDETDEG</sequence>
<comment type="pathway">
    <text evidence="4">Protein modification; protein sumoylation.</text>
</comment>
<keyword evidence="4 7" id="KW-0862">Zinc</keyword>
<proteinExistence type="inferred from homology"/>
<evidence type="ECO:0000256" key="5">
    <source>
        <dbReference type="PIRSR" id="PIRSR039133-1"/>
    </source>
</evidence>
<dbReference type="Proteomes" id="UP000279833">
    <property type="component" value="Unassembled WGS sequence"/>
</dbReference>
<evidence type="ECO:0000256" key="1">
    <source>
        <dbReference type="ARBA" id="ARBA00022741"/>
    </source>
</evidence>
<keyword evidence="4 7" id="KW-0479">Metal-binding</keyword>
<organism evidence="11">
    <name type="scientific">Schistosoma curassoni</name>
    <dbReference type="NCBI Taxonomy" id="6186"/>
    <lineage>
        <taxon>Eukaryota</taxon>
        <taxon>Metazoa</taxon>
        <taxon>Spiralia</taxon>
        <taxon>Lophotrochozoa</taxon>
        <taxon>Platyhelminthes</taxon>
        <taxon>Trematoda</taxon>
        <taxon>Digenea</taxon>
        <taxon>Strigeidida</taxon>
        <taxon>Schistosomatoidea</taxon>
        <taxon>Schistosomatidae</taxon>
        <taxon>Schistosoma</taxon>
    </lineage>
</organism>
<evidence type="ECO:0000256" key="7">
    <source>
        <dbReference type="PIRSR" id="PIRSR039133-3"/>
    </source>
</evidence>
<dbReference type="WBParaSite" id="SCUD_0001040401-mRNA-1">
    <property type="protein sequence ID" value="SCUD_0001040401-mRNA-1"/>
    <property type="gene ID" value="SCUD_0001040401"/>
</dbReference>
<dbReference type="GO" id="GO:0046872">
    <property type="term" value="F:metal ion binding"/>
    <property type="evidence" value="ECO:0007669"/>
    <property type="project" value="UniProtKB-KW"/>
</dbReference>
<dbReference type="GO" id="GO:0016925">
    <property type="term" value="P:protein sumoylation"/>
    <property type="evidence" value="ECO:0007669"/>
    <property type="project" value="UniProtKB-UniRule"/>
</dbReference>
<dbReference type="Pfam" id="PF00899">
    <property type="entry name" value="ThiF"/>
    <property type="match status" value="1"/>
</dbReference>
<evidence type="ECO:0000313" key="9">
    <source>
        <dbReference type="EMBL" id="VDP39707.1"/>
    </source>
</evidence>
<dbReference type="GO" id="GO:0005524">
    <property type="term" value="F:ATP binding"/>
    <property type="evidence" value="ECO:0007669"/>
    <property type="project" value="UniProtKB-UniRule"/>
</dbReference>
<feature type="domain" description="THIF-type NAD/FAD binding fold" evidence="8">
    <location>
        <begin position="22"/>
        <end position="442"/>
    </location>
</feature>
<keyword evidence="1 4" id="KW-0547">Nucleotide-binding</keyword>
<dbReference type="GO" id="GO:0019948">
    <property type="term" value="F:SUMO activating enzyme activity"/>
    <property type="evidence" value="ECO:0007669"/>
    <property type="project" value="UniProtKB-UniRule"/>
</dbReference>
<accession>A0A183K5X9</accession>
<keyword evidence="3 4" id="KW-0067">ATP-binding</keyword>
<dbReference type="InterPro" id="IPR023318">
    <property type="entry name" value="Ub_act_enz_dom_a_sf"/>
</dbReference>
<evidence type="ECO:0000313" key="11">
    <source>
        <dbReference type="WBParaSite" id="SCUD_0001040401-mRNA-1"/>
    </source>
</evidence>
<feature type="binding site" evidence="7">
    <location>
        <position position="475"/>
    </location>
    <ligand>
        <name>Zn(2+)</name>
        <dbReference type="ChEBI" id="CHEBI:29105"/>
    </ligand>
</feature>
<feature type="binding site" evidence="7">
    <location>
        <position position="478"/>
    </location>
    <ligand>
        <name>Zn(2+)</name>
        <dbReference type="ChEBI" id="CHEBI:29105"/>
    </ligand>
</feature>
<gene>
    <name evidence="9" type="ORF">SCUD_LOCUS10404</name>
</gene>
<dbReference type="PIRSF" id="PIRSF039133">
    <property type="entry name" value="SUMO_E1B"/>
    <property type="match status" value="1"/>
</dbReference>
<dbReference type="InterPro" id="IPR035985">
    <property type="entry name" value="Ubiquitin-activating_enz"/>
</dbReference>
<dbReference type="Gene3D" id="3.10.290.20">
    <property type="entry name" value="Ubiquitin-like 2 activating enzyme e1b. Chain: B, domain 3"/>
    <property type="match status" value="1"/>
</dbReference>
<comment type="subunit">
    <text evidence="4">Heterodimer.</text>
</comment>
<evidence type="ECO:0000256" key="4">
    <source>
        <dbReference type="PIRNR" id="PIRNR039133"/>
    </source>
</evidence>
<dbReference type="STRING" id="6186.A0A183K5X9"/>
<protein>
    <recommendedName>
        <fullName evidence="4">SUMO-activating enzyme subunit</fullName>
    </recommendedName>
</protein>
<dbReference type="GO" id="GO:0005737">
    <property type="term" value="C:cytoplasm"/>
    <property type="evidence" value="ECO:0007669"/>
    <property type="project" value="TreeGrafter"/>
</dbReference>
<evidence type="ECO:0000256" key="6">
    <source>
        <dbReference type="PIRSR" id="PIRSR039133-2"/>
    </source>
</evidence>
<evidence type="ECO:0000259" key="8">
    <source>
        <dbReference type="Pfam" id="PF00899"/>
    </source>
</evidence>
<reference evidence="11" key="1">
    <citation type="submission" date="2016-06" db="UniProtKB">
        <authorList>
            <consortium name="WormBaseParasite"/>
        </authorList>
    </citation>
    <scope>IDENTIFICATION</scope>
</reference>
<name>A0A183K5X9_9TREM</name>
<dbReference type="Gene3D" id="1.10.10.520">
    <property type="entry name" value="Ubiquitin activating enzymes (Uba3). Chain: B, domain 2"/>
    <property type="match status" value="1"/>
</dbReference>
<feature type="binding site" evidence="7">
    <location>
        <position position="96"/>
    </location>
    <ligand>
        <name>Zn(2+)</name>
        <dbReference type="ChEBI" id="CHEBI:29105"/>
    </ligand>
</feature>
<dbReference type="PANTHER" id="PTHR10953:SF5">
    <property type="entry name" value="SUMO-ACTIVATING ENZYME SUBUNIT 2"/>
    <property type="match status" value="1"/>
</dbReference>
<keyword evidence="2 4" id="KW-0833">Ubl conjugation pathway</keyword>
<evidence type="ECO:0000256" key="3">
    <source>
        <dbReference type="ARBA" id="ARBA00022840"/>
    </source>
</evidence>
<dbReference type="InterPro" id="IPR030661">
    <property type="entry name" value="Uba2"/>
</dbReference>
<dbReference type="InterPro" id="IPR000594">
    <property type="entry name" value="ThiF_NAD_FAD-bd"/>
</dbReference>
<dbReference type="SUPFAM" id="SSF69572">
    <property type="entry name" value="Activating enzymes of the ubiquitin-like proteins"/>
    <property type="match status" value="1"/>
</dbReference>
<evidence type="ECO:0000256" key="2">
    <source>
        <dbReference type="ARBA" id="ARBA00022786"/>
    </source>
</evidence>
<feature type="binding site" evidence="7">
    <location>
        <position position="99"/>
    </location>
    <ligand>
        <name>Zn(2+)</name>
        <dbReference type="ChEBI" id="CHEBI:29105"/>
    </ligand>
</feature>
<dbReference type="UniPathway" id="UPA00886"/>
<feature type="binding site" evidence="6">
    <location>
        <begin position="36"/>
        <end position="41"/>
    </location>
    <ligand>
        <name>ATP</name>
        <dbReference type="ChEBI" id="CHEBI:30616"/>
    </ligand>
</feature>
<dbReference type="EMBL" id="UZAK01033761">
    <property type="protein sequence ID" value="VDP39707.1"/>
    <property type="molecule type" value="Genomic_DNA"/>
</dbReference>
<dbReference type="GO" id="GO:0031510">
    <property type="term" value="C:SUMO activating enzyme complex"/>
    <property type="evidence" value="ECO:0007669"/>
    <property type="project" value="UniProtKB-UniRule"/>
</dbReference>